<sequence length="107" mass="11816">MRFFYMPAKKTAVKKKPIPRILEGATEEPPVCISGIGEGPIFSSMAIIAISPAVAEQTIANNKIAHEAIQECSLLWYELRGEGDGINNKSHFIGERCMIGYVLFWAC</sequence>
<keyword evidence="2" id="KW-1185">Reference proteome</keyword>
<evidence type="ECO:0000313" key="1">
    <source>
        <dbReference type="EMBL" id="GAA0165502.1"/>
    </source>
</evidence>
<name>A0AAV3QN82_LITER</name>
<reference evidence="1 2" key="1">
    <citation type="submission" date="2024-01" db="EMBL/GenBank/DDBJ databases">
        <title>The complete chloroplast genome sequence of Lithospermum erythrorhizon: insights into the phylogenetic relationship among Boraginaceae species and the maternal lineages of purple gromwells.</title>
        <authorList>
            <person name="Okada T."/>
            <person name="Watanabe K."/>
        </authorList>
    </citation>
    <scope>NUCLEOTIDE SEQUENCE [LARGE SCALE GENOMIC DNA]</scope>
</reference>
<gene>
    <name evidence="1" type="ORF">LIER_43717</name>
</gene>
<evidence type="ECO:0000313" key="2">
    <source>
        <dbReference type="Proteomes" id="UP001454036"/>
    </source>
</evidence>
<comment type="caution">
    <text evidence="1">The sequence shown here is derived from an EMBL/GenBank/DDBJ whole genome shotgun (WGS) entry which is preliminary data.</text>
</comment>
<accession>A0AAV3QN82</accession>
<organism evidence="1 2">
    <name type="scientific">Lithospermum erythrorhizon</name>
    <name type="common">Purple gromwell</name>
    <name type="synonym">Lithospermum officinale var. erythrorhizon</name>
    <dbReference type="NCBI Taxonomy" id="34254"/>
    <lineage>
        <taxon>Eukaryota</taxon>
        <taxon>Viridiplantae</taxon>
        <taxon>Streptophyta</taxon>
        <taxon>Embryophyta</taxon>
        <taxon>Tracheophyta</taxon>
        <taxon>Spermatophyta</taxon>
        <taxon>Magnoliopsida</taxon>
        <taxon>eudicotyledons</taxon>
        <taxon>Gunneridae</taxon>
        <taxon>Pentapetalae</taxon>
        <taxon>asterids</taxon>
        <taxon>lamiids</taxon>
        <taxon>Boraginales</taxon>
        <taxon>Boraginaceae</taxon>
        <taxon>Boraginoideae</taxon>
        <taxon>Lithospermeae</taxon>
        <taxon>Lithospermum</taxon>
    </lineage>
</organism>
<dbReference type="AlphaFoldDB" id="A0AAV3QN82"/>
<dbReference type="EMBL" id="BAABME010037988">
    <property type="protein sequence ID" value="GAA0165502.1"/>
    <property type="molecule type" value="Genomic_DNA"/>
</dbReference>
<dbReference type="Proteomes" id="UP001454036">
    <property type="component" value="Unassembled WGS sequence"/>
</dbReference>
<protein>
    <submittedName>
        <fullName evidence="1">Uncharacterized protein</fullName>
    </submittedName>
</protein>
<proteinExistence type="predicted"/>